<organism evidence="2 3">
    <name type="scientific">Streptomyces sp. 900129855</name>
    <dbReference type="NCBI Taxonomy" id="3155129"/>
    <lineage>
        <taxon>Bacteria</taxon>
        <taxon>Bacillati</taxon>
        <taxon>Actinomycetota</taxon>
        <taxon>Actinomycetes</taxon>
        <taxon>Kitasatosporales</taxon>
        <taxon>Streptomycetaceae</taxon>
        <taxon>Streptomyces</taxon>
    </lineage>
</organism>
<evidence type="ECO:0000313" key="2">
    <source>
        <dbReference type="EMBL" id="MEU3781796.1"/>
    </source>
</evidence>
<dbReference type="RefSeq" id="WP_361702498.1">
    <property type="nucleotide sequence ID" value="NZ_JBEZVE010000007.1"/>
</dbReference>
<proteinExistence type="predicted"/>
<keyword evidence="3" id="KW-1185">Reference proteome</keyword>
<name>A0ABV2ZGW7_9ACTN</name>
<comment type="caution">
    <text evidence="2">The sequence shown here is derived from an EMBL/GenBank/DDBJ whole genome shotgun (WGS) entry which is preliminary data.</text>
</comment>
<reference evidence="2 3" key="1">
    <citation type="submission" date="2024-06" db="EMBL/GenBank/DDBJ databases">
        <title>The Natural Products Discovery Center: Release of the First 8490 Sequenced Strains for Exploring Actinobacteria Biosynthetic Diversity.</title>
        <authorList>
            <person name="Kalkreuter E."/>
            <person name="Kautsar S.A."/>
            <person name="Yang D."/>
            <person name="Bader C.D."/>
            <person name="Teijaro C.N."/>
            <person name="Fluegel L."/>
            <person name="Davis C.M."/>
            <person name="Simpson J.R."/>
            <person name="Lauterbach L."/>
            <person name="Steele A.D."/>
            <person name="Gui C."/>
            <person name="Meng S."/>
            <person name="Li G."/>
            <person name="Viehrig K."/>
            <person name="Ye F."/>
            <person name="Su P."/>
            <person name="Kiefer A.F."/>
            <person name="Nichols A."/>
            <person name="Cepeda A.J."/>
            <person name="Yan W."/>
            <person name="Fan B."/>
            <person name="Jiang Y."/>
            <person name="Adhikari A."/>
            <person name="Zheng C.-J."/>
            <person name="Schuster L."/>
            <person name="Cowan T.M."/>
            <person name="Smanski M.J."/>
            <person name="Chevrette M.G."/>
            <person name="De Carvalho L.P.S."/>
            <person name="Shen B."/>
        </authorList>
    </citation>
    <scope>NUCLEOTIDE SEQUENCE [LARGE SCALE GENOMIC DNA]</scope>
    <source>
        <strain evidence="2 3">NPDC033843</strain>
    </source>
</reference>
<sequence>MAREGGRPAEGHDVERRLDELYATPPSGFVARREELAAEARAAGRGEDARRIRAARRPTLAAWAANLLLRSQPRECRRFLDLGRALREAYRTLDADGIRELSEQRRTVVSALSRQAAELARDAGHRLSDTAQRDVEATLRAVLADQDAADRWAGGRLESALTPPAEFPSGDAEAAGPARESARTAVAAPSARSRAKDELTERRRLRQEQLAQARRAAEAADQRLREVHAEQADAEAALQQARERLDQVARQESAAEQRLRQARQELRRADQERSAAEERLRASADAVSRAGRAARDASREVARLSGAHRQASR</sequence>
<dbReference type="EMBL" id="JBEZVE010000007">
    <property type="protein sequence ID" value="MEU3781796.1"/>
    <property type="molecule type" value="Genomic_DNA"/>
</dbReference>
<evidence type="ECO:0000256" key="1">
    <source>
        <dbReference type="SAM" id="MobiDB-lite"/>
    </source>
</evidence>
<accession>A0ABV2ZGW7</accession>
<evidence type="ECO:0000313" key="3">
    <source>
        <dbReference type="Proteomes" id="UP001550739"/>
    </source>
</evidence>
<feature type="region of interest" description="Disordered" evidence="1">
    <location>
        <begin position="243"/>
        <end position="313"/>
    </location>
</feature>
<gene>
    <name evidence="2" type="ORF">AB0E89_14595</name>
</gene>
<feature type="compositionally biased region" description="Basic and acidic residues" evidence="1">
    <location>
        <begin position="243"/>
        <end position="282"/>
    </location>
</feature>
<protein>
    <submittedName>
        <fullName evidence="2">Uncharacterized protein</fullName>
    </submittedName>
</protein>
<dbReference type="Proteomes" id="UP001550739">
    <property type="component" value="Unassembled WGS sequence"/>
</dbReference>
<feature type="compositionally biased region" description="Basic and acidic residues" evidence="1">
    <location>
        <begin position="293"/>
        <end position="302"/>
    </location>
</feature>
<feature type="region of interest" description="Disordered" evidence="1">
    <location>
        <begin position="160"/>
        <end position="201"/>
    </location>
</feature>